<dbReference type="Gene3D" id="3.90.950.20">
    <property type="entry name" value="CinA-like"/>
    <property type="match status" value="1"/>
</dbReference>
<dbReference type="Pfam" id="PF02464">
    <property type="entry name" value="CinA"/>
    <property type="match status" value="1"/>
</dbReference>
<proteinExistence type="predicted"/>
<sequence>MAIKIVLECAQQIAAHGYKIAFVESATAGRMCAEFSLSPLSGKFLHGGISCYEVFIKENILKVPHELIEKHTPESAEVTAALAKHSMQLFKCDIVVAVTGLVSFGGSETEEKPVGTIFIHMLFPCGCISDRKVFSGNPEDIVLQTVQHAAELIIRKLESMGSIPQHT</sequence>
<evidence type="ECO:0000313" key="3">
    <source>
        <dbReference type="Proteomes" id="UP000037755"/>
    </source>
</evidence>
<dbReference type="RefSeq" id="WP_054406645.1">
    <property type="nucleotide sequence ID" value="NZ_FOYA01000003.1"/>
</dbReference>
<name>A0A0M9VHE2_9FLAO</name>
<organism evidence="2 3">
    <name type="scientific">Flavobacterium akiainvivens</name>
    <dbReference type="NCBI Taxonomy" id="1202724"/>
    <lineage>
        <taxon>Bacteria</taxon>
        <taxon>Pseudomonadati</taxon>
        <taxon>Bacteroidota</taxon>
        <taxon>Flavobacteriia</taxon>
        <taxon>Flavobacteriales</taxon>
        <taxon>Flavobacteriaceae</taxon>
        <taxon>Flavobacterium</taxon>
    </lineage>
</organism>
<reference evidence="2 3" key="1">
    <citation type="submission" date="2015-08" db="EMBL/GenBank/DDBJ databases">
        <title>Whole genome sequence of Flavobacterium akiainvivens IK-1T, from decaying Wikstroemia oahuensis, an endemic Hawaiian shrub.</title>
        <authorList>
            <person name="Wan X."/>
            <person name="Hou S."/>
            <person name="Saito J."/>
            <person name="Donachie S."/>
        </authorList>
    </citation>
    <scope>NUCLEOTIDE SEQUENCE [LARGE SCALE GENOMIC DNA]</scope>
    <source>
        <strain evidence="2 3">IK-1</strain>
    </source>
</reference>
<dbReference type="OrthoDB" id="6659578at2"/>
<dbReference type="InterPro" id="IPR036653">
    <property type="entry name" value="CinA-like_C"/>
</dbReference>
<feature type="domain" description="CinA C-terminal" evidence="1">
    <location>
        <begin position="7"/>
        <end position="156"/>
    </location>
</feature>
<dbReference type="AlphaFoldDB" id="A0A0M9VHE2"/>
<comment type="caution">
    <text evidence="2">The sequence shown here is derived from an EMBL/GenBank/DDBJ whole genome shotgun (WGS) entry which is preliminary data.</text>
</comment>
<dbReference type="STRING" id="1202724.AM493_04965"/>
<evidence type="ECO:0000259" key="1">
    <source>
        <dbReference type="Pfam" id="PF02464"/>
    </source>
</evidence>
<dbReference type="InterPro" id="IPR008136">
    <property type="entry name" value="CinA_C"/>
</dbReference>
<evidence type="ECO:0000313" key="2">
    <source>
        <dbReference type="EMBL" id="KOS05450.1"/>
    </source>
</evidence>
<gene>
    <name evidence="2" type="ORF">AM493_04965</name>
</gene>
<dbReference type="Proteomes" id="UP000037755">
    <property type="component" value="Unassembled WGS sequence"/>
</dbReference>
<keyword evidence="3" id="KW-1185">Reference proteome</keyword>
<accession>A0A0M9VHE2</accession>
<dbReference type="NCBIfam" id="TIGR00199">
    <property type="entry name" value="PncC_domain"/>
    <property type="match status" value="1"/>
</dbReference>
<dbReference type="PATRIC" id="fig|1202724.3.peg.1027"/>
<dbReference type="EMBL" id="LIYD01000005">
    <property type="protein sequence ID" value="KOS05450.1"/>
    <property type="molecule type" value="Genomic_DNA"/>
</dbReference>
<protein>
    <recommendedName>
        <fullName evidence="1">CinA C-terminal domain-containing protein</fullName>
    </recommendedName>
</protein>
<dbReference type="SUPFAM" id="SSF142433">
    <property type="entry name" value="CinA-like"/>
    <property type="match status" value="1"/>
</dbReference>